<proteinExistence type="inferred from homology"/>
<feature type="domain" description="Carboxylesterase type B" evidence="5">
    <location>
        <begin position="185"/>
        <end position="265"/>
    </location>
</feature>
<evidence type="ECO:0000313" key="7">
    <source>
        <dbReference type="Proteomes" id="UP000299102"/>
    </source>
</evidence>
<dbReference type="PANTHER" id="PTHR43903">
    <property type="entry name" value="NEUROLIGIN"/>
    <property type="match status" value="1"/>
</dbReference>
<dbReference type="Pfam" id="PF00135">
    <property type="entry name" value="COesterase"/>
    <property type="match status" value="1"/>
</dbReference>
<dbReference type="SUPFAM" id="SSF53474">
    <property type="entry name" value="alpha/beta-Hydrolases"/>
    <property type="match status" value="1"/>
</dbReference>
<feature type="region of interest" description="Disordered" evidence="3">
    <location>
        <begin position="96"/>
        <end position="131"/>
    </location>
</feature>
<reference evidence="6 7" key="1">
    <citation type="journal article" date="2019" name="Commun. Biol.">
        <title>The bagworm genome reveals a unique fibroin gene that provides high tensile strength.</title>
        <authorList>
            <person name="Kono N."/>
            <person name="Nakamura H."/>
            <person name="Ohtoshi R."/>
            <person name="Tomita M."/>
            <person name="Numata K."/>
            <person name="Arakawa K."/>
        </authorList>
    </citation>
    <scope>NUCLEOTIDE SEQUENCE [LARGE SCALE GENOMIC DNA]</scope>
</reference>
<feature type="compositionally biased region" description="Basic and acidic residues" evidence="3">
    <location>
        <begin position="96"/>
        <end position="125"/>
    </location>
</feature>
<dbReference type="OrthoDB" id="3200163at2759"/>
<keyword evidence="2" id="KW-0325">Glycoprotein</keyword>
<dbReference type="InterPro" id="IPR029058">
    <property type="entry name" value="AB_hydrolase_fold"/>
</dbReference>
<comment type="similarity">
    <text evidence="1">Belongs to the type-B carboxylesterase/lipase family.</text>
</comment>
<dbReference type="STRING" id="151549.A0A4C1ZPX3"/>
<feature type="region of interest" description="Disordered" evidence="3">
    <location>
        <begin position="226"/>
        <end position="257"/>
    </location>
</feature>
<dbReference type="InterPro" id="IPR051093">
    <property type="entry name" value="Neuroligin/BSAL"/>
</dbReference>
<evidence type="ECO:0000256" key="3">
    <source>
        <dbReference type="SAM" id="MobiDB-lite"/>
    </source>
</evidence>
<dbReference type="Proteomes" id="UP000299102">
    <property type="component" value="Unassembled WGS sequence"/>
</dbReference>
<keyword evidence="7" id="KW-1185">Reference proteome</keyword>
<dbReference type="AlphaFoldDB" id="A0A4C1ZPX3"/>
<evidence type="ECO:0000313" key="6">
    <source>
        <dbReference type="EMBL" id="GBP90516.1"/>
    </source>
</evidence>
<accession>A0A4C1ZPX3</accession>
<evidence type="ECO:0000256" key="1">
    <source>
        <dbReference type="ARBA" id="ARBA00005964"/>
    </source>
</evidence>
<keyword evidence="4" id="KW-0472">Membrane</keyword>
<feature type="transmembrane region" description="Helical" evidence="4">
    <location>
        <begin position="44"/>
        <end position="65"/>
    </location>
</feature>
<protein>
    <submittedName>
        <fullName evidence="6">Neuroligin 4-like</fullName>
    </submittedName>
</protein>
<dbReference type="InterPro" id="IPR002018">
    <property type="entry name" value="CarbesteraseB"/>
</dbReference>
<keyword evidence="4" id="KW-0812">Transmembrane</keyword>
<gene>
    <name evidence="6" type="primary">Nlgn4l</name>
    <name evidence="6" type="ORF">EVAR_67092_1</name>
</gene>
<dbReference type="Gene3D" id="3.40.50.1820">
    <property type="entry name" value="alpha/beta hydrolase"/>
    <property type="match status" value="1"/>
</dbReference>
<evidence type="ECO:0000259" key="5">
    <source>
        <dbReference type="Pfam" id="PF00135"/>
    </source>
</evidence>
<name>A0A4C1ZPX3_EUMVA</name>
<evidence type="ECO:0000256" key="2">
    <source>
        <dbReference type="ARBA" id="ARBA00023180"/>
    </source>
</evidence>
<comment type="caution">
    <text evidence="6">The sequence shown here is derived from an EMBL/GenBank/DDBJ whole genome shotgun (WGS) entry which is preliminary data.</text>
</comment>
<dbReference type="EMBL" id="BGZK01002087">
    <property type="protein sequence ID" value="GBP90516.1"/>
    <property type="molecule type" value="Genomic_DNA"/>
</dbReference>
<sequence length="283" mass="31713">MISNVTGGTTHRGRSPTNCDGSMHDCAHAPGCVQVKSVRCIAHCAFYFINIVNVYSFAVIAVLTLQSVNSNTTNMNANVYGYNNRDAPTVNVAVKTRELNKRGDPERDVDSYDEHGEERGEHDADSPDYTKVNFDVHQPYYNENYLDKLYGGDGGVYSNYDDYKRYYLSPSSPLPPSSVKFKISSRIVQTKYGKLQGIVLGMDEHRYLRPVEVFLGVPYATPPVGSNRFSPTRTPSPWDGVRVSDRPGPACPQKLPDLNDERTMLEKNAKRQIRIFEKTDALS</sequence>
<keyword evidence="4" id="KW-1133">Transmembrane helix</keyword>
<organism evidence="6 7">
    <name type="scientific">Eumeta variegata</name>
    <name type="common">Bagworm moth</name>
    <name type="synonym">Eumeta japonica</name>
    <dbReference type="NCBI Taxonomy" id="151549"/>
    <lineage>
        <taxon>Eukaryota</taxon>
        <taxon>Metazoa</taxon>
        <taxon>Ecdysozoa</taxon>
        <taxon>Arthropoda</taxon>
        <taxon>Hexapoda</taxon>
        <taxon>Insecta</taxon>
        <taxon>Pterygota</taxon>
        <taxon>Neoptera</taxon>
        <taxon>Endopterygota</taxon>
        <taxon>Lepidoptera</taxon>
        <taxon>Glossata</taxon>
        <taxon>Ditrysia</taxon>
        <taxon>Tineoidea</taxon>
        <taxon>Psychidae</taxon>
        <taxon>Oiketicinae</taxon>
        <taxon>Eumeta</taxon>
    </lineage>
</organism>
<evidence type="ECO:0000256" key="4">
    <source>
        <dbReference type="SAM" id="Phobius"/>
    </source>
</evidence>